<organism evidence="1 2">
    <name type="scientific">Peptidiphaga gingivicola</name>
    <dbReference type="NCBI Taxonomy" id="2741497"/>
    <lineage>
        <taxon>Bacteria</taxon>
        <taxon>Bacillati</taxon>
        <taxon>Actinomycetota</taxon>
        <taxon>Actinomycetes</taxon>
        <taxon>Actinomycetales</taxon>
        <taxon>Actinomycetaceae</taxon>
        <taxon>Peptidiphaga</taxon>
    </lineage>
</organism>
<dbReference type="CDD" id="cd09729">
    <property type="entry name" value="Cse1_I-E"/>
    <property type="match status" value="1"/>
</dbReference>
<accession>A0A179B190</accession>
<dbReference type="Pfam" id="PF09481">
    <property type="entry name" value="CRISPR_Cse1"/>
    <property type="match status" value="1"/>
</dbReference>
<reference evidence="1 2" key="1">
    <citation type="submission" date="2016-04" db="EMBL/GenBank/DDBJ databases">
        <title>Peptidophaga gingivicola gen. nov., sp. nov., isolated from human subgingival plaque.</title>
        <authorList>
            <person name="Beall C.J."/>
            <person name="Mokrzan E.M."/>
            <person name="Griffen A.L."/>
            <person name="Leys E.J."/>
        </authorList>
    </citation>
    <scope>NUCLEOTIDE SEQUENCE [LARGE SCALE GENOMIC DNA]</scope>
    <source>
        <strain evidence="1 2">BA112</strain>
    </source>
</reference>
<dbReference type="Gene3D" id="1.10.132.100">
    <property type="match status" value="1"/>
</dbReference>
<evidence type="ECO:0000313" key="2">
    <source>
        <dbReference type="Proteomes" id="UP000078368"/>
    </source>
</evidence>
<dbReference type="EMBL" id="LVZK01000003">
    <property type="protein sequence ID" value="OAP85462.1"/>
    <property type="molecule type" value="Genomic_DNA"/>
</dbReference>
<gene>
    <name evidence="1" type="ORF">A4H34_10345</name>
</gene>
<dbReference type="NCBIfam" id="TIGR02547">
    <property type="entry name" value="casA_cse1"/>
    <property type="match status" value="1"/>
</dbReference>
<name>A0A179B190_9ACTO</name>
<evidence type="ECO:0000313" key="1">
    <source>
        <dbReference type="EMBL" id="OAP85462.1"/>
    </source>
</evidence>
<proteinExistence type="predicted"/>
<dbReference type="AlphaFoldDB" id="A0A179B190"/>
<comment type="caution">
    <text evidence="1">The sequence shown here is derived from an EMBL/GenBank/DDBJ whole genome shotgun (WGS) entry which is preliminary data.</text>
</comment>
<dbReference type="STRING" id="1823756.A4H34_10345"/>
<dbReference type="InterPro" id="IPR013381">
    <property type="entry name" value="CRISPR-assoc_prot_Cse1"/>
</dbReference>
<dbReference type="RefSeq" id="WP_064232033.1">
    <property type="nucleotide sequence ID" value="NZ_LVZK01000003.1"/>
</dbReference>
<protein>
    <submittedName>
        <fullName evidence="1">Type I-E CRISPR-associated protein Cse1/CasA</fullName>
    </submittedName>
</protein>
<sequence length="549" mass="60734">MADSFNLLDEPWIRVTRLSGEPDEVSLVTAFEEASDISGIHGEIASQDAAILRLLLAIAHRAMGGPKDVETWETYWNDPELLAVDTVAYLERFRERFDVRDPVAPFFQVAGIHAKSGKISDLESLIVDVPNGAPFFTTRIGPGLDRIDWSEAARWLVHVHAFDPSGIRSGAVGDPEVKGGKGYPIGPGWSGQIGVVMIEGNNLAETILLNTVVVGVVDSLKEKVDADKDLPPWECEPGGPAGNRDLDPTGPVSCYTWQTRRVLLHGDDSGVTGLFLGNGDKATPQNRYLYEPMTAWRYSDPQTKKFKFDVFMPYKFPKDRAMWRGLSTLVSELSETVVRMDGKKETKYKAAGVIDFYQQLLFDEIVPNDGLIPVHCVGIEYGAQEAVVEEHVDDVLKVPAKLLEKDNSRYLAIVRDAMKETDRVASSLRNLGGNLAKAQGADPDRVQAAREQAATAFYLVIDEEFPRWLASLAGEEAPDEAKWRWRERLRKTATGQCDRLVESVAPSAYAGRADGNRHIDVGISLAWFEASIRETLPARPDSQPESKKD</sequence>
<dbReference type="Proteomes" id="UP000078368">
    <property type="component" value="Unassembled WGS sequence"/>
</dbReference>
<dbReference type="OrthoDB" id="3187690at2"/>
<keyword evidence="2" id="KW-1185">Reference proteome</keyword>